<dbReference type="AlphaFoldDB" id="W6M1C8"/>
<dbReference type="RefSeq" id="WP_053085210.1">
    <property type="nucleotide sequence ID" value="NZ_CBTJ020000019.1"/>
</dbReference>
<dbReference type="Pfam" id="PF01066">
    <property type="entry name" value="CDP-OH_P_transf"/>
    <property type="match status" value="1"/>
</dbReference>
<keyword evidence="5" id="KW-1185">Reference proteome</keyword>
<comment type="similarity">
    <text evidence="2">Belongs to the CDP-alcohol phosphatidyltransferase class-I family.</text>
</comment>
<evidence type="ECO:0008006" key="6">
    <source>
        <dbReference type="Google" id="ProtNLM"/>
    </source>
</evidence>
<reference evidence="4" key="2">
    <citation type="submission" date="2014-03" db="EMBL/GenBank/DDBJ databases">
        <title>Candidatus Competibacter-lineage genomes retrieved from metagenomes reveal functional metabolic diversity.</title>
        <authorList>
            <person name="McIlroy S.J."/>
            <person name="Albertsen M."/>
            <person name="Andresen E.K."/>
            <person name="Saunders A.M."/>
            <person name="Kristiansen R."/>
            <person name="Stokholm-Bjerregaard M."/>
            <person name="Nielsen K.L."/>
            <person name="Nielsen P.H."/>
        </authorList>
    </citation>
    <scope>NUCLEOTIDE SEQUENCE</scope>
    <source>
        <strain evidence="4">Run_A_D11</strain>
    </source>
</reference>
<sequence length="260" mass="27581">MKRAPILPTPAIASTTSPLRRLLANSLLYVVPVSLLVVVSAAGVGELARQSIGYIGQCLLALIGLLLALLPFLPQHLPLERFGAANAVTLVRAGITALMVGWLGRGTLSTEVSWLIVVLATLAVLLDGVDGWLARRYGLASAFGARFDMEIDAFSILVMAALVYQSDKAGAWVILSGALRYGFVALGPIFPCLRRPLPPNKRRQTICVIQIIALIICLAPLVAPPWSVVLAGLALSLLSMSFAVDVAWLVGHSSVEKNGQ</sequence>
<dbReference type="Proteomes" id="UP000035760">
    <property type="component" value="Unassembled WGS sequence"/>
</dbReference>
<dbReference type="InterPro" id="IPR043130">
    <property type="entry name" value="CDP-OH_PTrfase_TM_dom"/>
</dbReference>
<organism evidence="4 5">
    <name type="scientific">Candidatus Competibacter denitrificans Run_A_D11</name>
    <dbReference type="NCBI Taxonomy" id="1400863"/>
    <lineage>
        <taxon>Bacteria</taxon>
        <taxon>Pseudomonadati</taxon>
        <taxon>Pseudomonadota</taxon>
        <taxon>Gammaproteobacteria</taxon>
        <taxon>Candidatus Competibacteraceae</taxon>
        <taxon>Candidatus Competibacter</taxon>
    </lineage>
</organism>
<feature type="transmembrane region" description="Helical" evidence="3">
    <location>
        <begin position="205"/>
        <end position="223"/>
    </location>
</feature>
<feature type="transmembrane region" description="Helical" evidence="3">
    <location>
        <begin position="229"/>
        <end position="250"/>
    </location>
</feature>
<dbReference type="Gene3D" id="1.20.120.1760">
    <property type="match status" value="1"/>
</dbReference>
<evidence type="ECO:0000313" key="4">
    <source>
        <dbReference type="EMBL" id="CDI01191.1"/>
    </source>
</evidence>
<gene>
    <name evidence="4" type="ORF">BN873_140014</name>
</gene>
<comment type="caution">
    <text evidence="4">The sequence shown here is derived from an EMBL/GenBank/DDBJ whole genome shotgun (WGS) entry which is preliminary data.</text>
</comment>
<evidence type="ECO:0000256" key="2">
    <source>
        <dbReference type="RuleBase" id="RU003750"/>
    </source>
</evidence>
<dbReference type="GO" id="GO:0016020">
    <property type="term" value="C:membrane"/>
    <property type="evidence" value="ECO:0007669"/>
    <property type="project" value="InterPro"/>
</dbReference>
<keyword evidence="3" id="KW-0812">Transmembrane</keyword>
<keyword evidence="1 2" id="KW-0808">Transferase</keyword>
<protein>
    <recommendedName>
        <fullName evidence="6">CDP-alcohol phosphatidyltransferase</fullName>
    </recommendedName>
</protein>
<dbReference type="STRING" id="1400863.BN873_140014"/>
<feature type="transmembrane region" description="Helical" evidence="3">
    <location>
        <begin position="51"/>
        <end position="70"/>
    </location>
</feature>
<evidence type="ECO:0000313" key="5">
    <source>
        <dbReference type="Proteomes" id="UP000035760"/>
    </source>
</evidence>
<feature type="transmembrane region" description="Helical" evidence="3">
    <location>
        <begin position="27"/>
        <end position="45"/>
    </location>
</feature>
<dbReference type="InterPro" id="IPR000462">
    <property type="entry name" value="CDP-OH_P_trans"/>
</dbReference>
<dbReference type="EMBL" id="CBTJ020000019">
    <property type="protein sequence ID" value="CDI01191.1"/>
    <property type="molecule type" value="Genomic_DNA"/>
</dbReference>
<proteinExistence type="inferred from homology"/>
<feature type="transmembrane region" description="Helical" evidence="3">
    <location>
        <begin position="114"/>
        <end position="133"/>
    </location>
</feature>
<name>W6M1C8_9GAMM</name>
<keyword evidence="3" id="KW-1133">Transmembrane helix</keyword>
<keyword evidence="3" id="KW-0472">Membrane</keyword>
<evidence type="ECO:0000256" key="1">
    <source>
        <dbReference type="ARBA" id="ARBA00022679"/>
    </source>
</evidence>
<feature type="transmembrane region" description="Helical" evidence="3">
    <location>
        <begin position="82"/>
        <end position="102"/>
    </location>
</feature>
<reference evidence="4" key="1">
    <citation type="submission" date="2013-07" db="EMBL/GenBank/DDBJ databases">
        <authorList>
            <person name="McIlroy S."/>
        </authorList>
    </citation>
    <scope>NUCLEOTIDE SEQUENCE [LARGE SCALE GENOMIC DNA]</scope>
    <source>
        <strain evidence="4">Run_A_D11</strain>
    </source>
</reference>
<dbReference type="GO" id="GO:0016780">
    <property type="term" value="F:phosphotransferase activity, for other substituted phosphate groups"/>
    <property type="evidence" value="ECO:0007669"/>
    <property type="project" value="InterPro"/>
</dbReference>
<feature type="transmembrane region" description="Helical" evidence="3">
    <location>
        <begin position="170"/>
        <end position="193"/>
    </location>
</feature>
<dbReference type="GO" id="GO:0008654">
    <property type="term" value="P:phospholipid biosynthetic process"/>
    <property type="evidence" value="ECO:0007669"/>
    <property type="project" value="InterPro"/>
</dbReference>
<evidence type="ECO:0000256" key="3">
    <source>
        <dbReference type="SAM" id="Phobius"/>
    </source>
</evidence>
<dbReference type="InterPro" id="IPR048254">
    <property type="entry name" value="CDP_ALCOHOL_P_TRANSF_CS"/>
</dbReference>
<dbReference type="PROSITE" id="PS00379">
    <property type="entry name" value="CDP_ALCOHOL_P_TRANSF"/>
    <property type="match status" value="1"/>
</dbReference>
<accession>W6M1C8</accession>